<organism evidence="2 3">
    <name type="scientific">Streptomyces luteoverticillatus</name>
    <name type="common">Streptoverticillium luteoverticillatus</name>
    <dbReference type="NCBI Taxonomy" id="66425"/>
    <lineage>
        <taxon>Bacteria</taxon>
        <taxon>Bacillati</taxon>
        <taxon>Actinomycetota</taxon>
        <taxon>Actinomycetes</taxon>
        <taxon>Kitasatosporales</taxon>
        <taxon>Streptomycetaceae</taxon>
        <taxon>Streptomyces</taxon>
    </lineage>
</organism>
<dbReference type="RefSeq" id="WP_126913435.1">
    <property type="nucleotide sequence ID" value="NZ_CP034587.1"/>
</dbReference>
<evidence type="ECO:0000313" key="2">
    <source>
        <dbReference type="EMBL" id="AZQ70876.1"/>
    </source>
</evidence>
<name>A0A3S9PEU7_STRLT</name>
<evidence type="ECO:0008006" key="4">
    <source>
        <dbReference type="Google" id="ProtNLM"/>
    </source>
</evidence>
<sequence>MQPPAGPDRPDASAPLPHTRSRPAHWLATAAALAAVILGAALTGPGDATAGATAPAKAPASSSAAAPDPGAARYPVDCGPTRPEVVRSATADLDGDGRPETAVEVRCGSGGGTRPSGVYVLAAPAAPGAAPRVVATLVDPKEGMSVTGLDATGRTVSATLLGYSGTGVPRCCPDLRRAVKWRWRDGQFVLTAPPVAESV</sequence>
<accession>A0A3S9PEU7</accession>
<keyword evidence="3" id="KW-1185">Reference proteome</keyword>
<evidence type="ECO:0000256" key="1">
    <source>
        <dbReference type="SAM" id="MobiDB-lite"/>
    </source>
</evidence>
<gene>
    <name evidence="2" type="ORF">EKH77_06270</name>
</gene>
<evidence type="ECO:0000313" key="3">
    <source>
        <dbReference type="Proteomes" id="UP000267900"/>
    </source>
</evidence>
<proteinExistence type="predicted"/>
<feature type="region of interest" description="Disordered" evidence="1">
    <location>
        <begin position="1"/>
        <end position="23"/>
    </location>
</feature>
<feature type="region of interest" description="Disordered" evidence="1">
    <location>
        <begin position="44"/>
        <end position="82"/>
    </location>
</feature>
<dbReference type="AlphaFoldDB" id="A0A3S9PEU7"/>
<protein>
    <recommendedName>
        <fullName evidence="4">Secreted protein</fullName>
    </recommendedName>
</protein>
<dbReference type="EMBL" id="CP034587">
    <property type="protein sequence ID" value="AZQ70876.1"/>
    <property type="molecule type" value="Genomic_DNA"/>
</dbReference>
<feature type="compositionally biased region" description="Low complexity" evidence="1">
    <location>
        <begin position="44"/>
        <end position="72"/>
    </location>
</feature>
<dbReference type="OrthoDB" id="4350218at2"/>
<dbReference type="Proteomes" id="UP000267900">
    <property type="component" value="Chromosome"/>
</dbReference>
<reference evidence="2 3" key="1">
    <citation type="submission" date="2018-12" db="EMBL/GenBank/DDBJ databases">
        <title>The whole draft genome of Streptomyce luteoverticillatus CGMCC 15060.</title>
        <authorList>
            <person name="Feng Z."/>
            <person name="Chen G."/>
            <person name="Zhang J."/>
            <person name="Zhu H."/>
            <person name="Yu X."/>
            <person name="Zhang W."/>
            <person name="Zhang X."/>
        </authorList>
    </citation>
    <scope>NUCLEOTIDE SEQUENCE [LARGE SCALE GENOMIC DNA]</scope>
    <source>
        <strain evidence="2 3">CGMCC 15060</strain>
    </source>
</reference>